<dbReference type="AlphaFoldDB" id="A0A4R6JUP0"/>
<protein>
    <recommendedName>
        <fullName evidence="3">Type VII secretion system (Wss) protein ESAT-6</fullName>
    </recommendedName>
</protein>
<dbReference type="OrthoDB" id="3692598at2"/>
<accession>A0A4R6JUP0</accession>
<evidence type="ECO:0008006" key="3">
    <source>
        <dbReference type="Google" id="ProtNLM"/>
    </source>
</evidence>
<comment type="caution">
    <text evidence="1">The sequence shown here is derived from an EMBL/GenBank/DDBJ whole genome shotgun (WGS) entry which is preliminary data.</text>
</comment>
<sequence>MVDPTAALVAPGEPDASAANGFPDPGALFNYVSPTAWINAVIDGLTGFNAIEYCTQWVGGDWGAIYKFGDALISMGQCADQLAVNLQQGMLKLDSGWDGNANDSAYNYFTSLSASVSELRFKLTDLGEEYHKAANGAWGLANQLGNLIQALADSAILAGIIAGGSTALMSTGVGAVVGGPGYVAVTLIVADMLVIVNKISVIIQTGMMAIFGSFGLAMDIAYQGGSLDSIPLPSAAYAAPGA</sequence>
<dbReference type="Proteomes" id="UP000294901">
    <property type="component" value="Unassembled WGS sequence"/>
</dbReference>
<name>A0A4R6JUP0_9ACTN</name>
<proteinExistence type="predicted"/>
<dbReference type="EMBL" id="SNWR01000001">
    <property type="protein sequence ID" value="TDO39532.1"/>
    <property type="molecule type" value="Genomic_DNA"/>
</dbReference>
<keyword evidence="2" id="KW-1185">Reference proteome</keyword>
<gene>
    <name evidence="1" type="ORF">C8E87_3223</name>
</gene>
<dbReference type="SUPFAM" id="SSF140453">
    <property type="entry name" value="EsxAB dimer-like"/>
    <property type="match status" value="1"/>
</dbReference>
<dbReference type="InterPro" id="IPR036689">
    <property type="entry name" value="ESAT-6-like_sf"/>
</dbReference>
<evidence type="ECO:0000313" key="2">
    <source>
        <dbReference type="Proteomes" id="UP000294901"/>
    </source>
</evidence>
<dbReference type="RefSeq" id="WP_133873847.1">
    <property type="nucleotide sequence ID" value="NZ_BOMD01000054.1"/>
</dbReference>
<organism evidence="1 2">
    <name type="scientific">Paractinoplanes brasiliensis</name>
    <dbReference type="NCBI Taxonomy" id="52695"/>
    <lineage>
        <taxon>Bacteria</taxon>
        <taxon>Bacillati</taxon>
        <taxon>Actinomycetota</taxon>
        <taxon>Actinomycetes</taxon>
        <taxon>Micromonosporales</taxon>
        <taxon>Micromonosporaceae</taxon>
        <taxon>Paractinoplanes</taxon>
    </lineage>
</organism>
<reference evidence="1 2" key="1">
    <citation type="submission" date="2019-03" db="EMBL/GenBank/DDBJ databases">
        <title>Sequencing the genomes of 1000 actinobacteria strains.</title>
        <authorList>
            <person name="Klenk H.-P."/>
        </authorList>
    </citation>
    <scope>NUCLEOTIDE SEQUENCE [LARGE SCALE GENOMIC DNA]</scope>
    <source>
        <strain evidence="1 2">DSM 43805</strain>
    </source>
</reference>
<evidence type="ECO:0000313" key="1">
    <source>
        <dbReference type="EMBL" id="TDO39532.1"/>
    </source>
</evidence>